<feature type="domain" description="Transglycosylase SLT" evidence="2">
    <location>
        <begin position="87"/>
        <end position="188"/>
    </location>
</feature>
<evidence type="ECO:0000259" key="2">
    <source>
        <dbReference type="Pfam" id="PF01464"/>
    </source>
</evidence>
<dbReference type="SUPFAM" id="SSF53955">
    <property type="entry name" value="Lysozyme-like"/>
    <property type="match status" value="1"/>
</dbReference>
<protein>
    <submittedName>
        <fullName evidence="3">Lytic transglycosylase domain-containing protein</fullName>
    </submittedName>
</protein>
<proteinExistence type="predicted"/>
<dbReference type="RefSeq" id="WP_186909033.1">
    <property type="nucleotide sequence ID" value="NZ_JACOPP010000052.1"/>
</dbReference>
<keyword evidence="1" id="KW-0732">Signal</keyword>
<dbReference type="CDD" id="cd00254">
    <property type="entry name" value="LT-like"/>
    <property type="match status" value="1"/>
</dbReference>
<evidence type="ECO:0000313" key="4">
    <source>
        <dbReference type="Proteomes" id="UP000661435"/>
    </source>
</evidence>
<evidence type="ECO:0000256" key="1">
    <source>
        <dbReference type="SAM" id="SignalP"/>
    </source>
</evidence>
<dbReference type="Pfam" id="PF01464">
    <property type="entry name" value="SLT"/>
    <property type="match status" value="1"/>
</dbReference>
<name>A0A8J6J9H8_9FIRM</name>
<evidence type="ECO:0000313" key="3">
    <source>
        <dbReference type="EMBL" id="MBC5735271.1"/>
    </source>
</evidence>
<feature type="chain" id="PRO_5035262869" evidence="1">
    <location>
        <begin position="29"/>
        <end position="199"/>
    </location>
</feature>
<dbReference type="AlphaFoldDB" id="A0A8J6J9H8"/>
<dbReference type="InterPro" id="IPR023346">
    <property type="entry name" value="Lysozyme-like_dom_sf"/>
</dbReference>
<dbReference type="Proteomes" id="UP000661435">
    <property type="component" value="Unassembled WGS sequence"/>
</dbReference>
<dbReference type="EMBL" id="JACOPP010000052">
    <property type="protein sequence ID" value="MBC5735271.1"/>
    <property type="molecule type" value="Genomic_DNA"/>
</dbReference>
<accession>A0A8J6J9H8</accession>
<gene>
    <name evidence="3" type="ORF">H8S57_16360</name>
</gene>
<organism evidence="3 4">
    <name type="scientific">Lawsonibacter hominis</name>
    <dbReference type="NCBI Taxonomy" id="2763053"/>
    <lineage>
        <taxon>Bacteria</taxon>
        <taxon>Bacillati</taxon>
        <taxon>Bacillota</taxon>
        <taxon>Clostridia</taxon>
        <taxon>Eubacteriales</taxon>
        <taxon>Oscillospiraceae</taxon>
        <taxon>Lawsonibacter</taxon>
    </lineage>
</organism>
<dbReference type="Gene3D" id="1.10.530.10">
    <property type="match status" value="1"/>
</dbReference>
<comment type="caution">
    <text evidence="3">The sequence shown here is derived from an EMBL/GenBank/DDBJ whole genome shotgun (WGS) entry which is preliminary data.</text>
</comment>
<feature type="signal peptide" evidence="1">
    <location>
        <begin position="1"/>
        <end position="28"/>
    </location>
</feature>
<keyword evidence="4" id="KW-1185">Reference proteome</keyword>
<sequence length="199" mass="21916">MDKLLKVTVITWAAFLILLAGMLLTTQAAEPEPFSAAPVKVDRPEPSAVVGEDPDEDALITAALEAQGYFRADVPLEYELQDVLHSACEEFGVEYSLMLALIEQETLFQNITGDGGDSVGYCQIQKKWWHGLMDDIGAKDLKDPQDNFRTGCAILAELIDKYGNAEDALSAYNTGNGGKTRYAQEVMARYAAWMERTNV</sequence>
<reference evidence="3" key="1">
    <citation type="submission" date="2020-08" db="EMBL/GenBank/DDBJ databases">
        <title>Genome public.</title>
        <authorList>
            <person name="Liu C."/>
            <person name="Sun Q."/>
        </authorList>
    </citation>
    <scope>NUCLEOTIDE SEQUENCE</scope>
    <source>
        <strain evidence="3">NSJ-51</strain>
    </source>
</reference>
<dbReference type="InterPro" id="IPR008258">
    <property type="entry name" value="Transglycosylase_SLT_dom_1"/>
</dbReference>